<evidence type="ECO:0000313" key="1">
    <source>
        <dbReference type="EMBL" id="VFQ44822.1"/>
    </source>
</evidence>
<organism evidence="1 2">
    <name type="scientific">Desulfoluna butyratoxydans</name>
    <dbReference type="NCBI Taxonomy" id="231438"/>
    <lineage>
        <taxon>Bacteria</taxon>
        <taxon>Pseudomonadati</taxon>
        <taxon>Thermodesulfobacteriota</taxon>
        <taxon>Desulfobacteria</taxon>
        <taxon>Desulfobacterales</taxon>
        <taxon>Desulfolunaceae</taxon>
        <taxon>Desulfoluna</taxon>
    </lineage>
</organism>
<proteinExistence type="predicted"/>
<keyword evidence="2" id="KW-1185">Reference proteome</keyword>
<dbReference type="InterPro" id="IPR009097">
    <property type="entry name" value="Cyclic_Pdiesterase"/>
</dbReference>
<dbReference type="RefSeq" id="WP_180140764.1">
    <property type="nucleotide sequence ID" value="NZ_CAADHO010000004.1"/>
</dbReference>
<protein>
    <submittedName>
        <fullName evidence="1">Cyclic phosphodiesterase</fullName>
    </submittedName>
</protein>
<dbReference type="Proteomes" id="UP000507962">
    <property type="component" value="Unassembled WGS sequence"/>
</dbReference>
<dbReference type="Pfam" id="PF13563">
    <property type="entry name" value="2_5_RNA_ligase2"/>
    <property type="match status" value="1"/>
</dbReference>
<gene>
    <name evidence="1" type="ORF">MSL71_24790</name>
</gene>
<evidence type="ECO:0000313" key="2">
    <source>
        <dbReference type="Proteomes" id="UP000507962"/>
    </source>
</evidence>
<reference evidence="1 2" key="1">
    <citation type="submission" date="2019-03" db="EMBL/GenBank/DDBJ databases">
        <authorList>
            <person name="Nijsse B."/>
        </authorList>
    </citation>
    <scope>NUCLEOTIDE SEQUENCE [LARGE SCALE GENOMIC DNA]</scope>
    <source>
        <strain evidence="1">Desulfoluna butyratoxydans MSL71</strain>
    </source>
</reference>
<sequence length="178" mass="19752">MGYSIELYFDPDFEAAIRRVWDVLAASGVPSVLQQIGGRPHLSLAVLSSIDEAVILGLAKAYAKECFRFPITFPAISLIPGEQHTVILSPVPNRPLLDMQQRLYSLLDGCAHPPFHRYIPGRWLPHCTLSKELSGPDAMKTMELCRQSAVTGAAEVREVGVIEFRPRRELGLFSLLNP</sequence>
<accession>A0A4U8YSK7</accession>
<dbReference type="AlphaFoldDB" id="A0A4U8YSK7"/>
<dbReference type="SUPFAM" id="SSF55144">
    <property type="entry name" value="LigT-like"/>
    <property type="match status" value="1"/>
</dbReference>
<dbReference type="Gene3D" id="3.90.1140.10">
    <property type="entry name" value="Cyclic phosphodiesterase"/>
    <property type="match status" value="1"/>
</dbReference>
<dbReference type="PANTHER" id="PTHR36039">
    <property type="match status" value="1"/>
</dbReference>
<dbReference type="PANTHER" id="PTHR36039:SF2">
    <property type="entry name" value="RNA LIGASE_CYCLIC NUCLEOTIDE PHOSPHODIESTERASE FAMILY PROTEIN"/>
    <property type="match status" value="1"/>
</dbReference>
<dbReference type="EMBL" id="CAADHO010000004">
    <property type="protein sequence ID" value="VFQ44822.1"/>
    <property type="molecule type" value="Genomic_DNA"/>
</dbReference>
<name>A0A4U8YSK7_9BACT</name>